<evidence type="ECO:0000313" key="1">
    <source>
        <dbReference type="EMBL" id="GFU32899.1"/>
    </source>
</evidence>
<organism evidence="1 2">
    <name type="scientific">Nephila pilipes</name>
    <name type="common">Giant wood spider</name>
    <name type="synonym">Nephila maculata</name>
    <dbReference type="NCBI Taxonomy" id="299642"/>
    <lineage>
        <taxon>Eukaryota</taxon>
        <taxon>Metazoa</taxon>
        <taxon>Ecdysozoa</taxon>
        <taxon>Arthropoda</taxon>
        <taxon>Chelicerata</taxon>
        <taxon>Arachnida</taxon>
        <taxon>Araneae</taxon>
        <taxon>Araneomorphae</taxon>
        <taxon>Entelegynae</taxon>
        <taxon>Araneoidea</taxon>
        <taxon>Nephilidae</taxon>
        <taxon>Nephila</taxon>
    </lineage>
</organism>
<dbReference type="Proteomes" id="UP000887013">
    <property type="component" value="Unassembled WGS sequence"/>
</dbReference>
<proteinExistence type="predicted"/>
<reference evidence="1" key="1">
    <citation type="submission" date="2020-08" db="EMBL/GenBank/DDBJ databases">
        <title>Multicomponent nature underlies the extraordinary mechanical properties of spider dragline silk.</title>
        <authorList>
            <person name="Kono N."/>
            <person name="Nakamura H."/>
            <person name="Mori M."/>
            <person name="Yoshida Y."/>
            <person name="Ohtoshi R."/>
            <person name="Malay A.D."/>
            <person name="Moran D.A.P."/>
            <person name="Tomita M."/>
            <person name="Numata K."/>
            <person name="Arakawa K."/>
        </authorList>
    </citation>
    <scope>NUCLEOTIDE SEQUENCE</scope>
</reference>
<dbReference type="EMBL" id="BMAW01034000">
    <property type="protein sequence ID" value="GFU32899.1"/>
    <property type="molecule type" value="Genomic_DNA"/>
</dbReference>
<dbReference type="AlphaFoldDB" id="A0A8X6UL15"/>
<comment type="caution">
    <text evidence="1">The sequence shown here is derived from an EMBL/GenBank/DDBJ whole genome shotgun (WGS) entry which is preliminary data.</text>
</comment>
<evidence type="ECO:0000313" key="2">
    <source>
        <dbReference type="Proteomes" id="UP000887013"/>
    </source>
</evidence>
<accession>A0A8X6UL15</accession>
<gene>
    <name evidence="1" type="ORF">NPIL_356161</name>
</gene>
<name>A0A8X6UL15_NEPPI</name>
<sequence>MRGLGGWRQCLIVEMRKIPLMADGLVLSKSQKSNQPSKKALPFSSWIFFNVKYKKKDEESEIKWFFFPGTPEIDDESVMKVQKRRNSNGIHFIN</sequence>
<protein>
    <submittedName>
        <fullName evidence="1">Uncharacterized protein</fullName>
    </submittedName>
</protein>
<keyword evidence="2" id="KW-1185">Reference proteome</keyword>